<dbReference type="EMBL" id="VEPZ02001356">
    <property type="protein sequence ID" value="KAE8677647.1"/>
    <property type="molecule type" value="Genomic_DNA"/>
</dbReference>
<dbReference type="Proteomes" id="UP000436088">
    <property type="component" value="Unassembled WGS sequence"/>
</dbReference>
<dbReference type="AlphaFoldDB" id="A0A6A2YJM5"/>
<dbReference type="Pfam" id="PF03107">
    <property type="entry name" value="C1_2"/>
    <property type="match status" value="2"/>
</dbReference>
<proteinExistence type="predicted"/>
<protein>
    <recommendedName>
        <fullName evidence="4">Phorbol-ester/DAG-type domain-containing protein</fullName>
    </recommendedName>
</protein>
<dbReference type="PANTHER" id="PTHR46288:SF27">
    <property type="entry name" value="CYSTEINE_HISTIDINE-RICH C1 DOMAIN FAMILY PROTEIN"/>
    <property type="match status" value="1"/>
</dbReference>
<organism evidence="5 6">
    <name type="scientific">Hibiscus syriacus</name>
    <name type="common">Rose of Sharon</name>
    <dbReference type="NCBI Taxonomy" id="106335"/>
    <lineage>
        <taxon>Eukaryota</taxon>
        <taxon>Viridiplantae</taxon>
        <taxon>Streptophyta</taxon>
        <taxon>Embryophyta</taxon>
        <taxon>Tracheophyta</taxon>
        <taxon>Spermatophyta</taxon>
        <taxon>Magnoliopsida</taxon>
        <taxon>eudicotyledons</taxon>
        <taxon>Gunneridae</taxon>
        <taxon>Pentapetalae</taxon>
        <taxon>rosids</taxon>
        <taxon>malvids</taxon>
        <taxon>Malvales</taxon>
        <taxon>Malvaceae</taxon>
        <taxon>Malvoideae</taxon>
        <taxon>Hibiscus</taxon>
    </lineage>
</organism>
<dbReference type="Gene3D" id="3.30.60.20">
    <property type="match status" value="1"/>
</dbReference>
<evidence type="ECO:0000256" key="1">
    <source>
        <dbReference type="ARBA" id="ARBA00022723"/>
    </source>
</evidence>
<keyword evidence="2" id="KW-0677">Repeat</keyword>
<comment type="caution">
    <text evidence="5">The sequence shown here is derived from an EMBL/GenBank/DDBJ whole genome shotgun (WGS) entry which is preliminary data.</text>
</comment>
<dbReference type="InterPro" id="IPR004146">
    <property type="entry name" value="DC1"/>
</dbReference>
<gene>
    <name evidence="5" type="ORF">F3Y22_tig00111504pilonHSYRG00073</name>
</gene>
<evidence type="ECO:0000313" key="6">
    <source>
        <dbReference type="Proteomes" id="UP000436088"/>
    </source>
</evidence>
<dbReference type="PROSITE" id="PS50081">
    <property type="entry name" value="ZF_DAG_PE_2"/>
    <property type="match status" value="1"/>
</dbReference>
<dbReference type="InterPro" id="IPR002219">
    <property type="entry name" value="PKC_DAG/PE"/>
</dbReference>
<dbReference type="PANTHER" id="PTHR46288">
    <property type="entry name" value="PHORBOL-ESTER/DAG-TYPE DOMAIN-CONTAINING PROTEIN"/>
    <property type="match status" value="1"/>
</dbReference>
<dbReference type="GO" id="GO:0046872">
    <property type="term" value="F:metal ion binding"/>
    <property type="evidence" value="ECO:0007669"/>
    <property type="project" value="UniProtKB-KW"/>
</dbReference>
<keyword evidence="3" id="KW-0862">Zinc</keyword>
<dbReference type="InterPro" id="IPR046349">
    <property type="entry name" value="C1-like_sf"/>
</dbReference>
<name>A0A6A2YJM5_HIBSY</name>
<evidence type="ECO:0000259" key="4">
    <source>
        <dbReference type="PROSITE" id="PS50081"/>
    </source>
</evidence>
<keyword evidence="6" id="KW-1185">Reference proteome</keyword>
<feature type="domain" description="Phorbol-ester/DAG-type" evidence="4">
    <location>
        <begin position="32"/>
        <end position="83"/>
    </location>
</feature>
<evidence type="ECO:0000256" key="3">
    <source>
        <dbReference type="ARBA" id="ARBA00022833"/>
    </source>
</evidence>
<keyword evidence="1" id="KW-0479">Metal-binding</keyword>
<evidence type="ECO:0000256" key="2">
    <source>
        <dbReference type="ARBA" id="ARBA00022737"/>
    </source>
</evidence>
<reference evidence="5" key="1">
    <citation type="submission" date="2019-09" db="EMBL/GenBank/DDBJ databases">
        <title>Draft genome information of white flower Hibiscus syriacus.</title>
        <authorList>
            <person name="Kim Y.-M."/>
        </authorList>
    </citation>
    <scope>NUCLEOTIDE SEQUENCE [LARGE SCALE GENOMIC DNA]</scope>
    <source>
        <strain evidence="5">YM2019G1</strain>
    </source>
</reference>
<sequence>MPSQLHFPLALQHTSKVRDMEMEMGARRFGHNHPMVLNNVLSNQTKEVTCSRCGEMATGSSYSCSECEFYLHKKCGEAPLDILHPFHRDHPLVLLPKPSYEGGRAFCSFCLKTCEKFLYHCSCDIDLHVKCVGKVRRLVFSKIGAEDSWR</sequence>
<accession>A0A6A2YJM5</accession>
<dbReference type="SUPFAM" id="SSF57889">
    <property type="entry name" value="Cysteine-rich domain"/>
    <property type="match status" value="1"/>
</dbReference>
<evidence type="ECO:0000313" key="5">
    <source>
        <dbReference type="EMBL" id="KAE8677647.1"/>
    </source>
</evidence>